<reference evidence="3" key="2">
    <citation type="submission" date="2020-09" db="EMBL/GenBank/DDBJ databases">
        <authorList>
            <person name="Sun Q."/>
            <person name="Kim S."/>
        </authorList>
    </citation>
    <scope>NUCLEOTIDE SEQUENCE</scope>
    <source>
        <strain evidence="3">KCTC 22169</strain>
    </source>
</reference>
<dbReference type="NCBIfam" id="TIGR02385">
    <property type="entry name" value="RelE_StbE"/>
    <property type="match status" value="1"/>
</dbReference>
<reference evidence="3" key="1">
    <citation type="journal article" date="2014" name="Int. J. Syst. Evol. Microbiol.">
        <title>Complete genome sequence of Corynebacterium casei LMG S-19264T (=DSM 44701T), isolated from a smear-ripened cheese.</title>
        <authorList>
            <consortium name="US DOE Joint Genome Institute (JGI-PGF)"/>
            <person name="Walter F."/>
            <person name="Albersmeier A."/>
            <person name="Kalinowski J."/>
            <person name="Ruckert C."/>
        </authorList>
    </citation>
    <scope>NUCLEOTIDE SEQUENCE</scope>
    <source>
        <strain evidence="3">KCTC 22169</strain>
    </source>
</reference>
<evidence type="ECO:0000313" key="4">
    <source>
        <dbReference type="Proteomes" id="UP000626148"/>
    </source>
</evidence>
<keyword evidence="4" id="KW-1185">Reference proteome</keyword>
<protein>
    <submittedName>
        <fullName evidence="3">Plasmid stabilization protein</fullName>
    </submittedName>
</protein>
<dbReference type="Proteomes" id="UP000626148">
    <property type="component" value="Unassembled WGS sequence"/>
</dbReference>
<proteinExistence type="inferred from homology"/>
<dbReference type="AlphaFoldDB" id="A0A918K379"/>
<dbReference type="RefSeq" id="WP_189607548.1">
    <property type="nucleotide sequence ID" value="NZ_BMXR01000002.1"/>
</dbReference>
<dbReference type="InterPro" id="IPR035093">
    <property type="entry name" value="RelE/ParE_toxin_dom_sf"/>
</dbReference>
<evidence type="ECO:0000256" key="2">
    <source>
        <dbReference type="ARBA" id="ARBA00022649"/>
    </source>
</evidence>
<dbReference type="EMBL" id="BMXR01000002">
    <property type="protein sequence ID" value="GGX46299.1"/>
    <property type="molecule type" value="Genomic_DNA"/>
</dbReference>
<organism evidence="3 4">
    <name type="scientific">Saccharospirillum salsuginis</name>
    <dbReference type="NCBI Taxonomy" id="418750"/>
    <lineage>
        <taxon>Bacteria</taxon>
        <taxon>Pseudomonadati</taxon>
        <taxon>Pseudomonadota</taxon>
        <taxon>Gammaproteobacteria</taxon>
        <taxon>Oceanospirillales</taxon>
        <taxon>Saccharospirillaceae</taxon>
        <taxon>Saccharospirillum</taxon>
    </lineage>
</organism>
<accession>A0A918K379</accession>
<sequence length="106" mass="12107">MAVVTWTDSALNQLNDIAEYIAFDNTLAARRLVQKVMSATDRLADFPLLGKCPVELNESIYRELTVSPCRVFYRVEDTQVVVVHVMRQEQMLRRYLLTEAPAPAYG</sequence>
<keyword evidence="2" id="KW-1277">Toxin-antitoxin system</keyword>
<dbReference type="InterPro" id="IPR051803">
    <property type="entry name" value="TA_system_RelE-like_toxin"/>
</dbReference>
<dbReference type="PANTHER" id="PTHR33755">
    <property type="entry name" value="TOXIN PARE1-RELATED"/>
    <property type="match status" value="1"/>
</dbReference>
<comment type="similarity">
    <text evidence="1">Belongs to the RelE toxin family.</text>
</comment>
<evidence type="ECO:0000256" key="1">
    <source>
        <dbReference type="ARBA" id="ARBA00006226"/>
    </source>
</evidence>
<comment type="caution">
    <text evidence="3">The sequence shown here is derived from an EMBL/GenBank/DDBJ whole genome shotgun (WGS) entry which is preliminary data.</text>
</comment>
<dbReference type="Pfam" id="PF05016">
    <property type="entry name" value="ParE_toxin"/>
    <property type="match status" value="1"/>
</dbReference>
<evidence type="ECO:0000313" key="3">
    <source>
        <dbReference type="EMBL" id="GGX46299.1"/>
    </source>
</evidence>
<name>A0A918K379_9GAMM</name>
<gene>
    <name evidence="3" type="ORF">GCM10007392_11710</name>
</gene>
<dbReference type="PANTHER" id="PTHR33755:SF5">
    <property type="entry name" value="TYPE II TOXIN-ANTITOXIN SYSTEM RELE_PARE FAMILY TOXIN"/>
    <property type="match status" value="1"/>
</dbReference>
<dbReference type="Gene3D" id="3.30.2310.20">
    <property type="entry name" value="RelE-like"/>
    <property type="match status" value="1"/>
</dbReference>
<dbReference type="InterPro" id="IPR007712">
    <property type="entry name" value="RelE/ParE_toxin"/>
</dbReference>